<feature type="compositionally biased region" description="Basic and acidic residues" evidence="1">
    <location>
        <begin position="55"/>
        <end position="68"/>
    </location>
</feature>
<sequence length="724" mass="80068">MRTAASPRLELKTNHRRKRWDKNSQPIIFQLERINSLRNELLEMVEKSGSSGKETLPHDRQLQTRKSKEERPTCCLNFIEIQHIDMNRINQNVFPIPGRCYELNRRCNDRSGGNCLAAAHQNNLVGTDQQLTSPDDQGTSDKSKPLCQSPTGQQATSHLPIPPPLERVNKDVQSELHVARVAHSPPALSSACGIQPAVSAHLVMSTSILYLDYALKDFFPYEVVANVHMHQSFVVFKILQHCDGCLVVLGAHSGQDREGEVSAVEGEKHSTPTLLVGTPREGTRMSHWLLSNPVSHSSGSRSRFWIHVPGIPDPALNTLCLRMLVDFLMGNAALPPSRMYAHQEDISRRLPSVPRTLTFFCVSLTLMLSPHTSSSTRGEGGVWLLLLYSLITRSLRVLVFEPPGPHYTIPLVEQAVQLGCCRVEGPILRLGVQVGVCEWLEACNMPGGIKIKQCDSVVNAYVTISYLASAPRQTVQRQASHGPTMAAYAVHISRSALHANDIEDLVSDPDVVRYFTDQGIQTSIVVDECSQVPIGEHIATPRSWMSHVLRMTWPSCWNMLCRYCAAVSGGCGRYCAAVSGGYGRYCAAVSGGLRHCEWDSVNDGETVFIIEVNWLWSPVNAGVDSACGQLCEQNRCEDHKHGHHYLDRQGIGESSPLNAVWAGSARHCHDEQHAHAQGCEQRAWHAANCSGSLQQVHVALSGSAGMLWGWQRRCRTLVDSLRPA</sequence>
<evidence type="ECO:0000313" key="2">
    <source>
        <dbReference type="EMBL" id="KAJ8886993.1"/>
    </source>
</evidence>
<protein>
    <submittedName>
        <fullName evidence="2">Uncharacterized protein</fullName>
    </submittedName>
</protein>
<feature type="region of interest" description="Disordered" evidence="1">
    <location>
        <begin position="126"/>
        <end position="163"/>
    </location>
</feature>
<feature type="region of interest" description="Disordered" evidence="1">
    <location>
        <begin position="46"/>
        <end position="68"/>
    </location>
</feature>
<evidence type="ECO:0000256" key="1">
    <source>
        <dbReference type="SAM" id="MobiDB-lite"/>
    </source>
</evidence>
<feature type="compositionally biased region" description="Polar residues" evidence="1">
    <location>
        <begin position="126"/>
        <end position="137"/>
    </location>
</feature>
<evidence type="ECO:0000313" key="3">
    <source>
        <dbReference type="Proteomes" id="UP001159363"/>
    </source>
</evidence>
<gene>
    <name evidence="2" type="ORF">PR048_013207</name>
</gene>
<feature type="compositionally biased region" description="Polar residues" evidence="1">
    <location>
        <begin position="146"/>
        <end position="157"/>
    </location>
</feature>
<dbReference type="Proteomes" id="UP001159363">
    <property type="component" value="Chromosome X"/>
</dbReference>
<accession>A0ABQ9HRH9</accession>
<keyword evidence="3" id="KW-1185">Reference proteome</keyword>
<dbReference type="EMBL" id="JARBHB010000004">
    <property type="protein sequence ID" value="KAJ8886993.1"/>
    <property type="molecule type" value="Genomic_DNA"/>
</dbReference>
<reference evidence="2 3" key="1">
    <citation type="submission" date="2023-02" db="EMBL/GenBank/DDBJ databases">
        <title>LHISI_Scaffold_Assembly.</title>
        <authorList>
            <person name="Stuart O.P."/>
            <person name="Cleave R."/>
            <person name="Magrath M.J.L."/>
            <person name="Mikheyev A.S."/>
        </authorList>
    </citation>
    <scope>NUCLEOTIDE SEQUENCE [LARGE SCALE GENOMIC DNA]</scope>
    <source>
        <strain evidence="2">Daus_M_001</strain>
        <tissue evidence="2">Leg muscle</tissue>
    </source>
</reference>
<organism evidence="2 3">
    <name type="scientific">Dryococelus australis</name>
    <dbReference type="NCBI Taxonomy" id="614101"/>
    <lineage>
        <taxon>Eukaryota</taxon>
        <taxon>Metazoa</taxon>
        <taxon>Ecdysozoa</taxon>
        <taxon>Arthropoda</taxon>
        <taxon>Hexapoda</taxon>
        <taxon>Insecta</taxon>
        <taxon>Pterygota</taxon>
        <taxon>Neoptera</taxon>
        <taxon>Polyneoptera</taxon>
        <taxon>Phasmatodea</taxon>
        <taxon>Verophasmatodea</taxon>
        <taxon>Anareolatae</taxon>
        <taxon>Phasmatidae</taxon>
        <taxon>Eurycanthinae</taxon>
        <taxon>Dryococelus</taxon>
    </lineage>
</organism>
<proteinExistence type="predicted"/>
<comment type="caution">
    <text evidence="2">The sequence shown here is derived from an EMBL/GenBank/DDBJ whole genome shotgun (WGS) entry which is preliminary data.</text>
</comment>
<name>A0ABQ9HRH9_9NEOP</name>